<dbReference type="InterPro" id="IPR000276">
    <property type="entry name" value="GPCR_Rhodpsn"/>
</dbReference>
<evidence type="ECO:0000256" key="10">
    <source>
        <dbReference type="ARBA" id="ARBA00023180"/>
    </source>
</evidence>
<dbReference type="GO" id="GO:0004983">
    <property type="term" value="F:neuropeptide Y receptor activity"/>
    <property type="evidence" value="ECO:0007669"/>
    <property type="project" value="InterPro"/>
</dbReference>
<feature type="transmembrane region" description="Helical" evidence="13">
    <location>
        <begin position="283"/>
        <end position="304"/>
    </location>
</feature>
<dbReference type="Pfam" id="PF00001">
    <property type="entry name" value="7tm_1"/>
    <property type="match status" value="1"/>
</dbReference>
<keyword evidence="15" id="KW-1185">Reference proteome</keyword>
<keyword evidence="7 13" id="KW-0472">Membrane</keyword>
<dbReference type="RefSeq" id="XP_019633695.1">
    <property type="nucleotide sequence ID" value="XM_019778136.1"/>
</dbReference>
<evidence type="ECO:0000256" key="3">
    <source>
        <dbReference type="ARBA" id="ARBA00022475"/>
    </source>
</evidence>
<evidence type="ECO:0000256" key="12">
    <source>
        <dbReference type="RuleBase" id="RU000688"/>
    </source>
</evidence>
<feature type="transmembrane region" description="Helical" evidence="13">
    <location>
        <begin position="181"/>
        <end position="200"/>
    </location>
</feature>
<sequence>MENLTDYPEYYIGSSESDVDYNWYEELFGAEETFSFHHNDTTEQRNLPDSLTGTSTDPDVPVFMKAILGSVYTLTMITCGGINLILIYVIIQYKKMRNMTNMLIANLAMSDFLMAVICVPFVMDYYIVQSRVWTHGQTACAAVNYTKTMSLYVSTNALLIIAIDRYLVICHPSITRLTGKWAAGVVALAWLAAILFAVPAGRYSVVIPYHINEQVFCGQLWPIHEKERYRVYYLSVFVLEFALPVLMMIFCYSCILKKVCCRRIPGHQTSLQASAVAKSRLKAVRILVVILVLYIVCWGPYHVVTIIRDYYPEMLSMSSFNNSLMYTVEALAMGNSMMDTLVYIALNENIRSTMKHAPRDILQNYRQWRGRKVRPSIRSFAANIGMSPAGSQRSMRNVGLTFIAPANGARRSPRQDAIGTTSETEIL</sequence>
<evidence type="ECO:0000256" key="1">
    <source>
        <dbReference type="ARBA" id="ARBA00004651"/>
    </source>
</evidence>
<keyword evidence="11 12" id="KW-0807">Transducer</keyword>
<dbReference type="PANTHER" id="PTHR24238">
    <property type="entry name" value="G-PROTEIN COUPLED RECEPTOR"/>
    <property type="match status" value="1"/>
</dbReference>
<keyword evidence="8" id="KW-1015">Disulfide bond</keyword>
<dbReference type="Gene3D" id="1.20.1070.10">
    <property type="entry name" value="Rhodopsin 7-helix transmembrane proteins"/>
    <property type="match status" value="1"/>
</dbReference>
<proteinExistence type="inferred from homology"/>
<keyword evidence="10" id="KW-0325">Glycoprotein</keyword>
<evidence type="ECO:0000256" key="8">
    <source>
        <dbReference type="ARBA" id="ARBA00023157"/>
    </source>
</evidence>
<evidence type="ECO:0000313" key="15">
    <source>
        <dbReference type="Proteomes" id="UP000515135"/>
    </source>
</evidence>
<dbReference type="GeneID" id="109477092"/>
<evidence type="ECO:0000256" key="7">
    <source>
        <dbReference type="ARBA" id="ARBA00023136"/>
    </source>
</evidence>
<feature type="transmembrane region" description="Helical" evidence="13">
    <location>
        <begin position="231"/>
        <end position="255"/>
    </location>
</feature>
<dbReference type="InterPro" id="IPR000611">
    <property type="entry name" value="NPY_rcpt"/>
</dbReference>
<name>A0A6P4YWH7_BRABE</name>
<keyword evidence="4 12" id="KW-0812">Transmembrane</keyword>
<evidence type="ECO:0000259" key="14">
    <source>
        <dbReference type="PROSITE" id="PS50262"/>
    </source>
</evidence>
<evidence type="ECO:0000313" key="16">
    <source>
        <dbReference type="RefSeq" id="XP_019633695.1"/>
    </source>
</evidence>
<evidence type="ECO:0000256" key="11">
    <source>
        <dbReference type="ARBA" id="ARBA00023224"/>
    </source>
</evidence>
<evidence type="ECO:0000256" key="4">
    <source>
        <dbReference type="ARBA" id="ARBA00022692"/>
    </source>
</evidence>
<accession>A0A6P4YWH7</accession>
<feature type="transmembrane region" description="Helical" evidence="13">
    <location>
        <begin position="103"/>
        <end position="123"/>
    </location>
</feature>
<dbReference type="InterPro" id="IPR017452">
    <property type="entry name" value="GPCR_Rhodpsn_7TM"/>
</dbReference>
<dbReference type="FunFam" id="1.20.1070.10:FF:000069">
    <property type="entry name" value="Prokineticin receptor 2"/>
    <property type="match status" value="1"/>
</dbReference>
<keyword evidence="9 12" id="KW-0675">Receptor</keyword>
<evidence type="ECO:0000256" key="13">
    <source>
        <dbReference type="SAM" id="Phobius"/>
    </source>
</evidence>
<comment type="similarity">
    <text evidence="2 12">Belongs to the G-protein coupled receptor 1 family.</text>
</comment>
<dbReference type="SUPFAM" id="SSF81321">
    <property type="entry name" value="Family A G protein-coupled receptor-like"/>
    <property type="match status" value="1"/>
</dbReference>
<dbReference type="KEGG" id="bbel:109477092"/>
<reference evidence="16" key="1">
    <citation type="submission" date="2025-08" db="UniProtKB">
        <authorList>
            <consortium name="RefSeq"/>
        </authorList>
    </citation>
    <scope>IDENTIFICATION</scope>
    <source>
        <tissue evidence="16">Gonad</tissue>
    </source>
</reference>
<dbReference type="CDD" id="cd15204">
    <property type="entry name" value="7tmA_prokineticin-R"/>
    <property type="match status" value="1"/>
</dbReference>
<dbReference type="Proteomes" id="UP000515135">
    <property type="component" value="Unplaced"/>
</dbReference>
<dbReference type="PROSITE" id="PS50262">
    <property type="entry name" value="G_PROTEIN_RECEP_F1_2"/>
    <property type="match status" value="1"/>
</dbReference>
<evidence type="ECO:0000256" key="2">
    <source>
        <dbReference type="ARBA" id="ARBA00010663"/>
    </source>
</evidence>
<feature type="transmembrane region" description="Helical" evidence="13">
    <location>
        <begin position="324"/>
        <end position="346"/>
    </location>
</feature>
<evidence type="ECO:0000256" key="9">
    <source>
        <dbReference type="ARBA" id="ARBA00023170"/>
    </source>
</evidence>
<feature type="domain" description="G-protein coupled receptors family 1 profile" evidence="14">
    <location>
        <begin position="82"/>
        <end position="343"/>
    </location>
</feature>
<dbReference type="AlphaFoldDB" id="A0A6P4YWH7"/>
<dbReference type="PANTHER" id="PTHR24238:SF74">
    <property type="entry name" value="PROKINETICIN RECEPTOR 2"/>
    <property type="match status" value="1"/>
</dbReference>
<dbReference type="GO" id="GO:0005886">
    <property type="term" value="C:plasma membrane"/>
    <property type="evidence" value="ECO:0007669"/>
    <property type="project" value="UniProtKB-SubCell"/>
</dbReference>
<comment type="subcellular location">
    <subcellularLocation>
        <location evidence="1">Cell membrane</location>
        <topology evidence="1">Multi-pass membrane protein</topology>
    </subcellularLocation>
</comment>
<dbReference type="OrthoDB" id="10012055at2759"/>
<feature type="transmembrane region" description="Helical" evidence="13">
    <location>
        <begin position="151"/>
        <end position="169"/>
    </location>
</feature>
<dbReference type="PRINTS" id="PR01012">
    <property type="entry name" value="NRPEPTIDEYR"/>
</dbReference>
<dbReference type="PROSITE" id="PS00237">
    <property type="entry name" value="G_PROTEIN_RECEP_F1_1"/>
    <property type="match status" value="1"/>
</dbReference>
<feature type="transmembrane region" description="Helical" evidence="13">
    <location>
        <begin position="66"/>
        <end position="91"/>
    </location>
</feature>
<evidence type="ECO:0000256" key="6">
    <source>
        <dbReference type="ARBA" id="ARBA00023040"/>
    </source>
</evidence>
<gene>
    <name evidence="16" type="primary">LOC109477092</name>
</gene>
<organism evidence="15 16">
    <name type="scientific">Branchiostoma belcheri</name>
    <name type="common">Amphioxus</name>
    <dbReference type="NCBI Taxonomy" id="7741"/>
    <lineage>
        <taxon>Eukaryota</taxon>
        <taxon>Metazoa</taxon>
        <taxon>Chordata</taxon>
        <taxon>Cephalochordata</taxon>
        <taxon>Leptocardii</taxon>
        <taxon>Amphioxiformes</taxon>
        <taxon>Branchiostomatidae</taxon>
        <taxon>Branchiostoma</taxon>
    </lineage>
</organism>
<keyword evidence="3" id="KW-1003">Cell membrane</keyword>
<protein>
    <submittedName>
        <fullName evidence="16">Prokineticin receptor 2-like</fullName>
    </submittedName>
</protein>
<evidence type="ECO:0000256" key="5">
    <source>
        <dbReference type="ARBA" id="ARBA00022989"/>
    </source>
</evidence>
<keyword evidence="5 13" id="KW-1133">Transmembrane helix</keyword>
<dbReference type="PRINTS" id="PR00237">
    <property type="entry name" value="GPCRRHODOPSN"/>
</dbReference>
<keyword evidence="6 12" id="KW-0297">G-protein coupled receptor</keyword>